<gene>
    <name evidence="2" type="primary">Contig9298.g9936</name>
    <name evidence="2" type="ORF">STYLEM_20699</name>
</gene>
<protein>
    <submittedName>
        <fullName evidence="2">Uncharacterized protein</fullName>
    </submittedName>
</protein>
<feature type="transmembrane region" description="Helical" evidence="1">
    <location>
        <begin position="242"/>
        <end position="262"/>
    </location>
</feature>
<name>A0A078BD80_STYLE</name>
<keyword evidence="1" id="KW-0812">Transmembrane</keyword>
<dbReference type="EMBL" id="CCKQ01019524">
    <property type="protein sequence ID" value="CDW91543.1"/>
    <property type="molecule type" value="Genomic_DNA"/>
</dbReference>
<keyword evidence="1" id="KW-1133">Transmembrane helix</keyword>
<dbReference type="Proteomes" id="UP000039865">
    <property type="component" value="Unassembled WGS sequence"/>
</dbReference>
<reference evidence="2 3" key="1">
    <citation type="submission" date="2014-06" db="EMBL/GenBank/DDBJ databases">
        <authorList>
            <person name="Swart Estienne"/>
        </authorList>
    </citation>
    <scope>NUCLEOTIDE SEQUENCE [LARGE SCALE GENOMIC DNA]</scope>
    <source>
        <strain evidence="2 3">130c</strain>
    </source>
</reference>
<evidence type="ECO:0000313" key="3">
    <source>
        <dbReference type="Proteomes" id="UP000039865"/>
    </source>
</evidence>
<accession>A0A078BD80</accession>
<evidence type="ECO:0000256" key="1">
    <source>
        <dbReference type="SAM" id="Phobius"/>
    </source>
</evidence>
<dbReference type="AlphaFoldDB" id="A0A078BD80"/>
<dbReference type="OrthoDB" id="10661384at2759"/>
<dbReference type="InParanoid" id="A0A078BD80"/>
<organism evidence="2 3">
    <name type="scientific">Stylonychia lemnae</name>
    <name type="common">Ciliate</name>
    <dbReference type="NCBI Taxonomy" id="5949"/>
    <lineage>
        <taxon>Eukaryota</taxon>
        <taxon>Sar</taxon>
        <taxon>Alveolata</taxon>
        <taxon>Ciliophora</taxon>
        <taxon>Intramacronucleata</taxon>
        <taxon>Spirotrichea</taxon>
        <taxon>Stichotrichia</taxon>
        <taxon>Sporadotrichida</taxon>
        <taxon>Oxytrichidae</taxon>
        <taxon>Stylonychinae</taxon>
        <taxon>Stylonychia</taxon>
    </lineage>
</organism>
<evidence type="ECO:0000313" key="2">
    <source>
        <dbReference type="EMBL" id="CDW91543.1"/>
    </source>
</evidence>
<keyword evidence="1" id="KW-0472">Membrane</keyword>
<proteinExistence type="predicted"/>
<sequence length="474" mass="53511">MSLLPQLAIAWTDVSTVSQCFTCVTAGSKVCRDFANERSAYCCGSAESNRACNDRDFCSNNVASLSMQMFACPFNYNYCGGSSSVIKLRDTNQYTINLDYNKNRQFTNQTICYWQLSVDTSVFDLTKYQYFINVDVQSYTGLYMHLNNGTSIKSSGDHIQINGINTGTNYSYSAINNTVYIIIAAFDLKPNINFTYKLFRLNPTQSNISTNITIPNVTTPNITTNVNVTVKSSINLGNPQPVYGILVLMALIVCGVIVFVVTDWITSAKNPKEYEIFDEPAEKQTNRDFHGTNRLFLTNAEGTLGNEHNNHITEMNLIGKEDDDEIKIEDTSMFYQQERNLTTVHDTSTNAILNTYEIQKQKAFSRVHPIEITLPQSQIVPKYEDPKIQSKASFWSRFKGNKNSKAQENVRRFSILDQNSGIMIPVSVQDPQFRLNNEQIQDIKKKTKFGATSTVTMQVTDSKQTGIKIFGEMQ</sequence>
<keyword evidence="3" id="KW-1185">Reference proteome</keyword>